<dbReference type="PROSITE" id="PS50192">
    <property type="entry name" value="T_SNARE"/>
    <property type="match status" value="1"/>
</dbReference>
<feature type="transmembrane region" description="Helical" evidence="6">
    <location>
        <begin position="188"/>
        <end position="211"/>
    </location>
</feature>
<feature type="domain" description="HAMP" evidence="9">
    <location>
        <begin position="213"/>
        <end position="265"/>
    </location>
</feature>
<evidence type="ECO:0000256" key="4">
    <source>
        <dbReference type="SAM" id="Coils"/>
    </source>
</evidence>
<keyword evidence="3" id="KW-0807">Transducer</keyword>
<evidence type="ECO:0000256" key="3">
    <source>
        <dbReference type="PROSITE-ProRule" id="PRU00284"/>
    </source>
</evidence>
<dbReference type="SMART" id="SM00283">
    <property type="entry name" value="MA"/>
    <property type="match status" value="1"/>
</dbReference>
<dbReference type="CDD" id="cd11386">
    <property type="entry name" value="MCP_signal"/>
    <property type="match status" value="1"/>
</dbReference>
<accession>A0ABZ0XWG2</accession>
<dbReference type="CDD" id="cd06225">
    <property type="entry name" value="HAMP"/>
    <property type="match status" value="1"/>
</dbReference>
<dbReference type="Gene3D" id="1.10.287.950">
    <property type="entry name" value="Methyl-accepting chemotaxis protein"/>
    <property type="match status" value="1"/>
</dbReference>
<name>A0ABZ0XWG2_9BURK</name>
<keyword evidence="6" id="KW-1133">Transmembrane helix</keyword>
<dbReference type="InterPro" id="IPR003660">
    <property type="entry name" value="HAMP_dom"/>
</dbReference>
<dbReference type="InterPro" id="IPR051310">
    <property type="entry name" value="MCP_chemotaxis"/>
</dbReference>
<dbReference type="SMART" id="SM00304">
    <property type="entry name" value="HAMP"/>
    <property type="match status" value="1"/>
</dbReference>
<keyword evidence="6" id="KW-0812">Transmembrane</keyword>
<keyword evidence="11" id="KW-1185">Reference proteome</keyword>
<dbReference type="Pfam" id="PF00015">
    <property type="entry name" value="MCPsignal"/>
    <property type="match status" value="1"/>
</dbReference>
<sequence>MNISNLKIGTRLAAGFAIVLVLLVMVATVAITRIQSINEAAATMLDDRYVKVMLTKSIQDEVNFQARFIRNATIGAHDPAEVTTSLAKLEESVQKNTKMLEQLKGMINSEAGQRAFDAMVTTRGAYGKARDTAVKLLREGKADEAGTYVLKELRPPQNAFFDALKAMVDAQEKLMRESGEQVRTDGQIAIMSTLVLSSIAALAAIVIGVVITRSITTPVNRAVEVARTVAAGDLTSRITVTSKDEIGMLLTSLSAMNDNLKHIVGEVRSGIEEIATATTEVANGNMDLSSRTEEQASALEETASSMEELTSTVKQNSENARQANQLAQSAAAVAMRGGDVVSQVVETMDSINTSSSKIVDIISVIDGIAFQTNILALNAAVEAARAGEQGRGFAVVASEVRNLAQRSASAAKEIKVLIGDSVDKVEAGNKLVSTAGTTMDEVVASVHKLTSIVGEITTASREQEMGIEQINEAITSMDTVTQQNAALVEEAAAATSALQEQAGKLAQAVSVFKLDEMASPATAAPMRKMTRPVAALKPAVKTPVRQLASAPKPAPATKVSSQVKETEWEEF</sequence>
<keyword evidence="1" id="KW-0488">Methylation</keyword>
<feature type="transmembrane region" description="Helical" evidence="6">
    <location>
        <begin position="12"/>
        <end position="31"/>
    </location>
</feature>
<dbReference type="InterPro" id="IPR004089">
    <property type="entry name" value="MCPsignal_dom"/>
</dbReference>
<dbReference type="PANTHER" id="PTHR43531">
    <property type="entry name" value="PROTEIN ICFG"/>
    <property type="match status" value="1"/>
</dbReference>
<comment type="similarity">
    <text evidence="2">Belongs to the methyl-accepting chemotaxis (MCP) protein family.</text>
</comment>
<dbReference type="PROSITE" id="PS50885">
    <property type="entry name" value="HAMP"/>
    <property type="match status" value="1"/>
</dbReference>
<dbReference type="Pfam" id="PF12729">
    <property type="entry name" value="4HB_MCP_1"/>
    <property type="match status" value="1"/>
</dbReference>
<organism evidence="10 11">
    <name type="scientific">Duganella zoogloeoides</name>
    <dbReference type="NCBI Taxonomy" id="75659"/>
    <lineage>
        <taxon>Bacteria</taxon>
        <taxon>Pseudomonadati</taxon>
        <taxon>Pseudomonadota</taxon>
        <taxon>Betaproteobacteria</taxon>
        <taxon>Burkholderiales</taxon>
        <taxon>Oxalobacteraceae</taxon>
        <taxon>Telluria group</taxon>
        <taxon>Duganella</taxon>
    </lineage>
</organism>
<evidence type="ECO:0000256" key="2">
    <source>
        <dbReference type="ARBA" id="ARBA00029447"/>
    </source>
</evidence>
<feature type="region of interest" description="Disordered" evidence="5">
    <location>
        <begin position="544"/>
        <end position="571"/>
    </location>
</feature>
<evidence type="ECO:0000259" key="8">
    <source>
        <dbReference type="PROSITE" id="PS50192"/>
    </source>
</evidence>
<dbReference type="InterPro" id="IPR004090">
    <property type="entry name" value="Chemotax_Me-accpt_rcpt"/>
</dbReference>
<evidence type="ECO:0000313" key="10">
    <source>
        <dbReference type="EMBL" id="WQH03455.1"/>
    </source>
</evidence>
<evidence type="ECO:0000259" key="9">
    <source>
        <dbReference type="PROSITE" id="PS50885"/>
    </source>
</evidence>
<evidence type="ECO:0000259" key="7">
    <source>
        <dbReference type="PROSITE" id="PS50111"/>
    </source>
</evidence>
<proteinExistence type="inferred from homology"/>
<dbReference type="PROSITE" id="PS50111">
    <property type="entry name" value="CHEMOTAXIS_TRANSDUC_2"/>
    <property type="match status" value="1"/>
</dbReference>
<feature type="coiled-coil region" evidence="4">
    <location>
        <begin position="289"/>
        <end position="326"/>
    </location>
</feature>
<dbReference type="PANTHER" id="PTHR43531:SF14">
    <property type="entry name" value="METHYL-ACCEPTING CHEMOTAXIS PROTEIN I-RELATED"/>
    <property type="match status" value="1"/>
</dbReference>
<keyword evidence="4" id="KW-0175">Coiled coil</keyword>
<dbReference type="Proteomes" id="UP001326110">
    <property type="component" value="Chromosome"/>
</dbReference>
<dbReference type="SUPFAM" id="SSF58104">
    <property type="entry name" value="Methyl-accepting chemotaxis protein (MCP) signaling domain"/>
    <property type="match status" value="1"/>
</dbReference>
<evidence type="ECO:0000256" key="1">
    <source>
        <dbReference type="ARBA" id="ARBA00022481"/>
    </source>
</evidence>
<dbReference type="PRINTS" id="PR00260">
    <property type="entry name" value="CHEMTRNSDUCR"/>
</dbReference>
<evidence type="ECO:0000313" key="11">
    <source>
        <dbReference type="Proteomes" id="UP001326110"/>
    </source>
</evidence>
<dbReference type="InterPro" id="IPR024478">
    <property type="entry name" value="HlyB_4HB_MCP"/>
</dbReference>
<evidence type="ECO:0000256" key="5">
    <source>
        <dbReference type="SAM" id="MobiDB-lite"/>
    </source>
</evidence>
<dbReference type="Pfam" id="PF00672">
    <property type="entry name" value="HAMP"/>
    <property type="match status" value="1"/>
</dbReference>
<dbReference type="CDD" id="cd19411">
    <property type="entry name" value="MCP2201-like_sensor"/>
    <property type="match status" value="1"/>
</dbReference>
<dbReference type="RefSeq" id="WP_019921640.1">
    <property type="nucleotide sequence ID" value="NZ_CP140152.1"/>
</dbReference>
<dbReference type="InterPro" id="IPR047347">
    <property type="entry name" value="YvaQ-like_sensor"/>
</dbReference>
<gene>
    <name evidence="10" type="ORF">SR858_20735</name>
</gene>
<feature type="domain" description="T-SNARE coiled-coil homology" evidence="8">
    <location>
        <begin position="261"/>
        <end position="323"/>
    </location>
</feature>
<keyword evidence="6" id="KW-0472">Membrane</keyword>
<feature type="domain" description="Methyl-accepting transducer" evidence="7">
    <location>
        <begin position="270"/>
        <end position="499"/>
    </location>
</feature>
<protein>
    <submittedName>
        <fullName evidence="10">Methyl-accepting chemotaxis protein</fullName>
    </submittedName>
</protein>
<reference evidence="10 11" key="1">
    <citation type="submission" date="2023-11" db="EMBL/GenBank/DDBJ databases">
        <title>MicrobeMod: A computational toolkit for identifying prokaryotic methylation and restriction-modification with nanopore sequencing.</title>
        <authorList>
            <person name="Crits-Christoph A."/>
            <person name="Kang S.C."/>
            <person name="Lee H."/>
            <person name="Ostrov N."/>
        </authorList>
    </citation>
    <scope>NUCLEOTIDE SEQUENCE [LARGE SCALE GENOMIC DNA]</scope>
    <source>
        <strain evidence="10 11">ATCC 25935</strain>
    </source>
</reference>
<dbReference type="InterPro" id="IPR000727">
    <property type="entry name" value="T_SNARE_dom"/>
</dbReference>
<dbReference type="EMBL" id="CP140152">
    <property type="protein sequence ID" value="WQH03455.1"/>
    <property type="molecule type" value="Genomic_DNA"/>
</dbReference>
<evidence type="ECO:0000256" key="6">
    <source>
        <dbReference type="SAM" id="Phobius"/>
    </source>
</evidence>
<dbReference type="GeneID" id="43163398"/>